<keyword evidence="3" id="KW-1185">Reference proteome</keyword>
<dbReference type="Proteomes" id="UP000004980">
    <property type="component" value="Unassembled WGS sequence"/>
</dbReference>
<comment type="caution">
    <text evidence="2">The sequence shown here is derived from an EMBL/GenBank/DDBJ whole genome shotgun (WGS) entry which is preliminary data.</text>
</comment>
<protein>
    <submittedName>
        <fullName evidence="2">Transposase</fullName>
    </submittedName>
</protein>
<organism evidence="2 3">
    <name type="scientific">Paraburkholderia hospita</name>
    <dbReference type="NCBI Taxonomy" id="169430"/>
    <lineage>
        <taxon>Bacteria</taxon>
        <taxon>Pseudomonadati</taxon>
        <taxon>Pseudomonadota</taxon>
        <taxon>Betaproteobacteria</taxon>
        <taxon>Burkholderiales</taxon>
        <taxon>Burkholderiaceae</taxon>
        <taxon>Paraburkholderia</taxon>
    </lineage>
</organism>
<dbReference type="EMBL" id="AKAU01000292">
    <property type="protein sequence ID" value="EIM93862.1"/>
    <property type="molecule type" value="Genomic_DNA"/>
</dbReference>
<dbReference type="PROSITE" id="PS51257">
    <property type="entry name" value="PROKAR_LIPOPROTEIN"/>
    <property type="match status" value="1"/>
</dbReference>
<proteinExistence type="predicted"/>
<keyword evidence="1" id="KW-1133">Transmembrane helix</keyword>
<reference evidence="2 3" key="1">
    <citation type="journal article" date="2012" name="J. Bacteriol.">
        <title>Draft Genome Sequence of the Soil Bacterium Burkholderia terrae Strain BS001, Which Interacts with Fungal Surface Structures.</title>
        <authorList>
            <person name="Nazir R."/>
            <person name="Hansen M.A."/>
            <person name="Sorensen S."/>
            <person name="van Elsas J.D."/>
        </authorList>
    </citation>
    <scope>NUCLEOTIDE SEQUENCE [LARGE SCALE GENOMIC DNA]</scope>
    <source>
        <strain evidence="2 3">BS001</strain>
    </source>
</reference>
<name>A0ABN0F5H9_9BURK</name>
<sequence>MLKDIVKRPALWVMLYAALIACGVYTLINMHAEVLQQFNMPRVSIVALRPSGLSDSLNSRPRATHAFHSPFEFFPTMLALASGPDTSLQ</sequence>
<gene>
    <name evidence="2" type="ORF">WQE_47534</name>
</gene>
<feature type="transmembrane region" description="Helical" evidence="1">
    <location>
        <begin position="12"/>
        <end position="32"/>
    </location>
</feature>
<keyword evidence="1" id="KW-0472">Membrane</keyword>
<keyword evidence="1" id="KW-0812">Transmembrane</keyword>
<accession>A0ABN0F5H9</accession>
<evidence type="ECO:0000313" key="3">
    <source>
        <dbReference type="Proteomes" id="UP000004980"/>
    </source>
</evidence>
<evidence type="ECO:0000313" key="2">
    <source>
        <dbReference type="EMBL" id="EIM93862.1"/>
    </source>
</evidence>
<evidence type="ECO:0000256" key="1">
    <source>
        <dbReference type="SAM" id="Phobius"/>
    </source>
</evidence>